<dbReference type="InterPro" id="IPR003718">
    <property type="entry name" value="OsmC/Ohr_fam"/>
</dbReference>
<proteinExistence type="inferred from homology"/>
<dbReference type="EMBL" id="JASOIH010000001">
    <property type="protein sequence ID" value="MDK6898469.1"/>
    <property type="molecule type" value="Genomic_DNA"/>
</dbReference>
<dbReference type="EMBL" id="MAWT01000041">
    <property type="protein sequence ID" value="OCM71028.1"/>
    <property type="molecule type" value="Genomic_DNA"/>
</dbReference>
<dbReference type="EMBL" id="QHGZ01000206">
    <property type="protein sequence ID" value="RDY79017.1"/>
    <property type="molecule type" value="Genomic_DNA"/>
</dbReference>
<organism evidence="5 10">
    <name type="scientific">Streptococcus agalactiae</name>
    <dbReference type="NCBI Taxonomy" id="1311"/>
    <lineage>
        <taxon>Bacteria</taxon>
        <taxon>Bacillati</taxon>
        <taxon>Bacillota</taxon>
        <taxon>Bacilli</taxon>
        <taxon>Lactobacillales</taxon>
        <taxon>Streptococcaceae</taxon>
        <taxon>Streptococcus</taxon>
    </lineage>
</organism>
<dbReference type="InterPro" id="IPR036102">
    <property type="entry name" value="OsmC/Ohrsf"/>
</dbReference>
<name>A0A0E1EFU4_STRAG</name>
<evidence type="ECO:0000313" key="5">
    <source>
        <dbReference type="EMBL" id="RDY79017.1"/>
    </source>
</evidence>
<dbReference type="Pfam" id="PF02566">
    <property type="entry name" value="OsmC"/>
    <property type="match status" value="1"/>
</dbReference>
<dbReference type="Gene3D" id="3.30.300.20">
    <property type="match status" value="1"/>
</dbReference>
<dbReference type="Proteomes" id="UP000256718">
    <property type="component" value="Unassembled WGS sequence"/>
</dbReference>
<dbReference type="Proteomes" id="UP000035174">
    <property type="component" value="Unassembled WGS sequence"/>
</dbReference>
<reference evidence="6 9" key="4">
    <citation type="submission" date="2018-06" db="EMBL/GenBank/DDBJ databases">
        <authorList>
            <consortium name="Pathogen Informatics"/>
            <person name="Doyle S."/>
        </authorList>
    </citation>
    <scope>NUCLEOTIDE SEQUENCE [LARGE SCALE GENOMIC DNA]</scope>
    <source>
        <strain evidence="6 9">NCTC9828</strain>
    </source>
</reference>
<evidence type="ECO:0000313" key="4">
    <source>
        <dbReference type="EMBL" id="OCM71028.1"/>
    </source>
</evidence>
<reference evidence="5 10" key="3">
    <citation type="journal article" date="2018" name="Emerg. Microbes Infect.">
        <title>Phenotypic and molecular analysis of nontypeable Group B streptococci: identification of cps2a and hybrid cps2a/cps5 Group B streptococcal capsule gene clusters.</title>
        <authorList>
            <person name="Alhhazmi A."/>
            <person name="Tyrrell G.J."/>
        </authorList>
    </citation>
    <scope>NUCLEOTIDE SEQUENCE [LARGE SCALE GENOMIC DNA]</scope>
    <source>
        <strain evidence="5 10">PLGBS17</strain>
    </source>
</reference>
<dbReference type="InterPro" id="IPR015946">
    <property type="entry name" value="KH_dom-like_a/b"/>
</dbReference>
<dbReference type="AlphaFoldDB" id="A0A0E1EFU4"/>
<dbReference type="Proteomes" id="UP000093122">
    <property type="component" value="Unassembled WGS sequence"/>
</dbReference>
<dbReference type="KEGG" id="sage:EN72_03030"/>
<dbReference type="PANTHER" id="PTHR33797:SF2">
    <property type="entry name" value="ORGANIC HYDROPEROXIDE RESISTANCE PROTEIN-LIKE"/>
    <property type="match status" value="1"/>
</dbReference>
<evidence type="ECO:0000313" key="2">
    <source>
        <dbReference type="EMBL" id="KLJ29687.1"/>
    </source>
</evidence>
<evidence type="ECO:0000313" key="3">
    <source>
        <dbReference type="EMBL" id="MDK6898469.1"/>
    </source>
</evidence>
<dbReference type="OMA" id="FATCLNA"/>
<evidence type="ECO:0000256" key="1">
    <source>
        <dbReference type="ARBA" id="ARBA00007378"/>
    </source>
</evidence>
<dbReference type="EMBL" id="UHEW01000005">
    <property type="protein sequence ID" value="SUN29777.1"/>
    <property type="molecule type" value="Genomic_DNA"/>
</dbReference>
<reference evidence="2 7" key="1">
    <citation type="journal article" date="2015" name="PLoS ONE">
        <title>Genomic analysis reveals the molecular basis for capsule loss in the group B streptococcus population.</title>
        <authorList>
            <consortium name="DEVANI Consortium"/>
            <person name="Rosini R."/>
            <person name="Campisi E."/>
            <person name="De Chiara M."/>
            <person name="Tettelin H."/>
            <person name="Rinaudo D."/>
            <person name="Toniolo C."/>
            <person name="Metruccio M."/>
            <person name="Guidotti S."/>
            <person name="Sorensen U.B."/>
            <person name="Kilian M."/>
            <person name="Ramirez M."/>
            <person name="Janulczyk R."/>
            <person name="Donati C."/>
            <person name="Grandi G."/>
            <person name="Margarit I."/>
        </authorList>
    </citation>
    <scope>NUCLEOTIDE SEQUENCE [LARGE SCALE GENOMIC DNA]</scope>
    <source>
        <strain evidence="2 7">ES-PW-063</strain>
    </source>
</reference>
<dbReference type="PANTHER" id="PTHR33797">
    <property type="entry name" value="ORGANIC HYDROPEROXIDE RESISTANCE PROTEIN-LIKE"/>
    <property type="match status" value="1"/>
</dbReference>
<comment type="caution">
    <text evidence="5">The sequence shown here is derived from an EMBL/GenBank/DDBJ whole genome shotgun (WGS) entry which is preliminary data.</text>
</comment>
<dbReference type="RefSeq" id="WP_000965180.1">
    <property type="nucleotide sequence ID" value="NZ_AP018935.1"/>
</dbReference>
<reference evidence="3" key="5">
    <citation type="submission" date="2023-05" db="EMBL/GenBank/DDBJ databases">
        <title>Cataloging the Phylogenetic Diversity of Human Bladder Bacteria.</title>
        <authorList>
            <person name="Du J."/>
        </authorList>
    </citation>
    <scope>NUCLEOTIDE SEQUENCE</scope>
    <source>
        <strain evidence="3">UMB8703</strain>
    </source>
</reference>
<dbReference type="Proteomes" id="UP001230629">
    <property type="component" value="Unassembled WGS sequence"/>
</dbReference>
<dbReference type="InterPro" id="IPR019953">
    <property type="entry name" value="OHR"/>
</dbReference>
<evidence type="ECO:0000313" key="8">
    <source>
        <dbReference type="Proteomes" id="UP000093122"/>
    </source>
</evidence>
<gene>
    <name evidence="6" type="primary">ohrB</name>
    <name evidence="4" type="ORF">AX245_11175</name>
    <name evidence="5" type="ORF">C4618_09760</name>
    <name evidence="6" type="ORF">NCTC9828_02020</name>
    <name evidence="3" type="ORF">QP229_00430</name>
    <name evidence="2" type="ORF">WA45_04890</name>
</gene>
<evidence type="ECO:0000313" key="6">
    <source>
        <dbReference type="EMBL" id="SUN29777.1"/>
    </source>
</evidence>
<accession>A0A0E1EFU4</accession>
<dbReference type="KEGG" id="sagg:EN73_03105"/>
<evidence type="ECO:0000313" key="10">
    <source>
        <dbReference type="Proteomes" id="UP000256718"/>
    </source>
</evidence>
<reference evidence="4 8" key="2">
    <citation type="journal article" date="2016" name="Sci. Rep.">
        <title>Serotype IV Streptococcus agalactiae ST-452 has arisen from large genomic recombination events between CC23 and the hypervirulent CC17 lineages.</title>
        <authorList>
            <person name="Campisi E."/>
            <person name="Rinaudo C.D."/>
            <person name="Donati C."/>
            <person name="Barucco M."/>
            <person name="Torricelli G."/>
            <person name="Edwards M.S."/>
            <person name="Baker C.J."/>
            <person name="Margarit I."/>
            <person name="Rosini R."/>
        </authorList>
    </citation>
    <scope>NUCLEOTIDE SEQUENCE [LARGE SCALE GENOMIC DNA]</scope>
    <source>
        <strain evidence="4 8">CZ-PW-140</strain>
    </source>
</reference>
<dbReference type="GO" id="GO:0006979">
    <property type="term" value="P:response to oxidative stress"/>
    <property type="evidence" value="ECO:0007669"/>
    <property type="project" value="InterPro"/>
</dbReference>
<comment type="similarity">
    <text evidence="1">Belongs to the OsmC/Ohr family.</text>
</comment>
<dbReference type="EMBL" id="LCVB01000027">
    <property type="protein sequence ID" value="KLJ29687.1"/>
    <property type="molecule type" value="Genomic_DNA"/>
</dbReference>
<dbReference type="Proteomes" id="UP000255140">
    <property type="component" value="Unassembled WGS sequence"/>
</dbReference>
<sequence length="137" mass="15151">MLYEVTSSNTQGVDGKVYLSNGKIVETNHPLNHLPGFNPEELIALAWSTCLNATIKAILEQKGFKDLKSRVDVTCQLMKEKQVGKGFYFQVNAVASIEKLSLSDSKLIVNKAHSRCPISKLISNAKTINLDTVKWSV</sequence>
<evidence type="ECO:0000313" key="7">
    <source>
        <dbReference type="Proteomes" id="UP000035174"/>
    </source>
</evidence>
<protein>
    <submittedName>
        <fullName evidence="3">OsmC family protein</fullName>
    </submittedName>
    <submittedName>
        <fullName evidence="2">OsmC/Ohr family protein</fullName>
    </submittedName>
    <submittedName>
        <fullName evidence="5">Osmotically inducible protein OsmC</fullName>
    </submittedName>
</protein>
<evidence type="ECO:0000313" key="9">
    <source>
        <dbReference type="Proteomes" id="UP000255140"/>
    </source>
</evidence>
<dbReference type="SUPFAM" id="SSF82784">
    <property type="entry name" value="OsmC-like"/>
    <property type="match status" value="1"/>
</dbReference>